<evidence type="ECO:0000256" key="3">
    <source>
        <dbReference type="ARBA" id="ARBA00009381"/>
    </source>
</evidence>
<reference evidence="14 15" key="1">
    <citation type="submission" date="2020-08" db="EMBL/GenBank/DDBJ databases">
        <title>Genomic Encyclopedia of Type Strains, Phase IV (KMG-IV): sequencing the most valuable type-strain genomes for metagenomic binning, comparative biology and taxonomic classification.</title>
        <authorList>
            <person name="Goeker M."/>
        </authorList>
    </citation>
    <scope>NUCLEOTIDE SEQUENCE [LARGE SCALE GENOMIC DNA]</scope>
    <source>
        <strain evidence="14 15">DSM 24194</strain>
    </source>
</reference>
<comment type="catalytic activity">
    <reaction evidence="2 11">
        <text>glutathione + H2O = L-cysteinylglycine + L-glutamate</text>
        <dbReference type="Rhea" id="RHEA:28807"/>
        <dbReference type="ChEBI" id="CHEBI:15377"/>
        <dbReference type="ChEBI" id="CHEBI:29985"/>
        <dbReference type="ChEBI" id="CHEBI:57925"/>
        <dbReference type="ChEBI" id="CHEBI:61694"/>
        <dbReference type="EC" id="3.4.19.13"/>
    </reaction>
</comment>
<evidence type="ECO:0000256" key="6">
    <source>
        <dbReference type="ARBA" id="ARBA00023145"/>
    </source>
</evidence>
<dbReference type="RefSeq" id="WP_246333104.1">
    <property type="nucleotide sequence ID" value="NZ_JACICF010000002.1"/>
</dbReference>
<proteinExistence type="inferred from homology"/>
<evidence type="ECO:0000256" key="8">
    <source>
        <dbReference type="ARBA" id="ARBA00047417"/>
    </source>
</evidence>
<dbReference type="Gene3D" id="1.10.246.130">
    <property type="match status" value="1"/>
</dbReference>
<evidence type="ECO:0000256" key="7">
    <source>
        <dbReference type="ARBA" id="ARBA00023315"/>
    </source>
</evidence>
<dbReference type="EC" id="2.3.2.2" evidence="11"/>
<dbReference type="SUPFAM" id="SSF56235">
    <property type="entry name" value="N-terminal nucleophile aminohydrolases (Ntn hydrolases)"/>
    <property type="match status" value="1"/>
</dbReference>
<comment type="similarity">
    <text evidence="3 11">Belongs to the gamma-glutamyltransferase family.</text>
</comment>
<feature type="binding site" evidence="10">
    <location>
        <position position="420"/>
    </location>
    <ligand>
        <name>L-glutamate</name>
        <dbReference type="ChEBI" id="CHEBI:29985"/>
    </ligand>
</feature>
<dbReference type="EC" id="3.4.19.13" evidence="11"/>
<feature type="signal peptide" evidence="13">
    <location>
        <begin position="1"/>
        <end position="20"/>
    </location>
</feature>
<dbReference type="EMBL" id="JACICF010000002">
    <property type="protein sequence ID" value="MBB3764649.1"/>
    <property type="molecule type" value="Genomic_DNA"/>
</dbReference>
<evidence type="ECO:0000256" key="4">
    <source>
        <dbReference type="ARBA" id="ARBA00022679"/>
    </source>
</evidence>
<keyword evidence="11" id="KW-0317">Glutathione biosynthesis</keyword>
<dbReference type="Pfam" id="PF01019">
    <property type="entry name" value="G_glu_transpept"/>
    <property type="match status" value="1"/>
</dbReference>
<dbReference type="PANTHER" id="PTHR43199">
    <property type="entry name" value="GLUTATHIONE HYDROLASE"/>
    <property type="match status" value="1"/>
</dbReference>
<dbReference type="InterPro" id="IPR029055">
    <property type="entry name" value="Ntn_hydrolases_N"/>
</dbReference>
<keyword evidence="13" id="KW-0732">Signal</keyword>
<feature type="binding site" evidence="10">
    <location>
        <begin position="445"/>
        <end position="446"/>
    </location>
    <ligand>
        <name>L-glutamate</name>
        <dbReference type="ChEBI" id="CHEBI:29985"/>
    </ligand>
</feature>
<comment type="catalytic activity">
    <reaction evidence="8 11">
        <text>an N-terminal (5-L-glutamyl)-[peptide] + an alpha-amino acid = 5-L-glutamyl amino acid + an N-terminal L-alpha-aminoacyl-[peptide]</text>
        <dbReference type="Rhea" id="RHEA:23904"/>
        <dbReference type="Rhea" id="RHEA-COMP:9780"/>
        <dbReference type="Rhea" id="RHEA-COMP:9795"/>
        <dbReference type="ChEBI" id="CHEBI:77644"/>
        <dbReference type="ChEBI" id="CHEBI:78597"/>
        <dbReference type="ChEBI" id="CHEBI:78599"/>
        <dbReference type="ChEBI" id="CHEBI:78608"/>
        <dbReference type="EC" id="2.3.2.2"/>
    </reaction>
</comment>
<comment type="pathway">
    <text evidence="11">Sulfur metabolism; glutathione metabolism.</text>
</comment>
<dbReference type="NCBIfam" id="TIGR00066">
    <property type="entry name" value="g_glut_trans"/>
    <property type="match status" value="1"/>
</dbReference>
<keyword evidence="4 11" id="KW-0808">Transferase</keyword>
<feature type="binding site" evidence="10">
    <location>
        <position position="92"/>
    </location>
    <ligand>
        <name>L-glutamate</name>
        <dbReference type="ChEBI" id="CHEBI:29985"/>
    </ligand>
</feature>
<dbReference type="InterPro" id="IPR051792">
    <property type="entry name" value="GGT_bact"/>
</dbReference>
<dbReference type="Gene3D" id="3.60.20.40">
    <property type="match status" value="1"/>
</dbReference>
<evidence type="ECO:0000256" key="9">
    <source>
        <dbReference type="PIRSR" id="PIRSR600101-1"/>
    </source>
</evidence>
<dbReference type="UniPathway" id="UPA00204"/>
<keyword evidence="7 11" id="KW-0012">Acyltransferase</keyword>
<evidence type="ECO:0000313" key="15">
    <source>
        <dbReference type="Proteomes" id="UP000578569"/>
    </source>
</evidence>
<dbReference type="InterPro" id="IPR000101">
    <property type="entry name" value="GGT_peptidase"/>
</dbReference>
<evidence type="ECO:0000256" key="2">
    <source>
        <dbReference type="ARBA" id="ARBA00001089"/>
    </source>
</evidence>
<dbReference type="GO" id="GO:0006751">
    <property type="term" value="P:glutathione catabolic process"/>
    <property type="evidence" value="ECO:0007669"/>
    <property type="project" value="UniProtKB-UniRule"/>
</dbReference>
<name>A0A839YZV6_9SPHN</name>
<evidence type="ECO:0000256" key="5">
    <source>
        <dbReference type="ARBA" id="ARBA00022801"/>
    </source>
</evidence>
<dbReference type="InterPro" id="IPR043138">
    <property type="entry name" value="GGT_lsub"/>
</dbReference>
<dbReference type="GO" id="GO:0036374">
    <property type="term" value="F:glutathione hydrolase activity"/>
    <property type="evidence" value="ECO:0007669"/>
    <property type="project" value="UniProtKB-UniRule"/>
</dbReference>
<sequence length="561" mass="58868">MRLLPFAALLLASCASTPSSQPIAPAGAVSSAEPRATAAGEAMLALGGSATDAALATLVALTVVEPQSSGIGGGGFMLRSDAAGNVVSYDGRETAPMAASPDWFLDEAGEPVPFGSVVPGGRSVGVPGNVAMMKRAHDRHGKLAWKQLFTPAIALARDGFPMTERLRRMLEANRDIAGLSETARAIYYDAGGNPHPEGTILRNPELADFLERLADEGPQAFYRGANASRIAETVRGAPVAPAPMQVSDITAYEAKERPPVCAEYRSHRICSMGPPSSGATTMLQILGLVERFDLSALGPDHPVSWHLFAEASRLAYADRGLYLGDGDFVEVPVAGLVDPAYLAERSKLISAERVMGEVEAGTPPGARRRAAGEQPEEQGTSHFAAVDAEGNVVSLTSTIESAFGSGLMVNGYYLNNELTDFSFRPTGEDGLPVANAVAGGKRPRSSMSPTIVFNPEGEAILAVGAAGGSTIITQTAKNVIAVIDWGLSAQDAIELPNIYSPADTLYVEEAPGSEALMASLRAMGHKDVRPIGPRFKANAVHRIDGRWVPAFDPRSQKDVSP</sequence>
<keyword evidence="15" id="KW-1185">Reference proteome</keyword>
<comment type="caution">
    <text evidence="14">The sequence shown here is derived from an EMBL/GenBank/DDBJ whole genome shotgun (WGS) entry which is preliminary data.</text>
</comment>
<evidence type="ECO:0000256" key="13">
    <source>
        <dbReference type="SAM" id="SignalP"/>
    </source>
</evidence>
<evidence type="ECO:0000313" key="14">
    <source>
        <dbReference type="EMBL" id="MBB3764649.1"/>
    </source>
</evidence>
<dbReference type="PANTHER" id="PTHR43199:SF1">
    <property type="entry name" value="GLUTATHIONE HYDROLASE PROENZYME"/>
    <property type="match status" value="1"/>
</dbReference>
<dbReference type="GO" id="GO:0103068">
    <property type="term" value="F:leukotriene C4 gamma-glutamyl transferase activity"/>
    <property type="evidence" value="ECO:0007669"/>
    <property type="project" value="UniProtKB-EC"/>
</dbReference>
<dbReference type="GO" id="GO:0006750">
    <property type="term" value="P:glutathione biosynthetic process"/>
    <property type="evidence" value="ECO:0007669"/>
    <property type="project" value="UniProtKB-KW"/>
</dbReference>
<comment type="subunit">
    <text evidence="11">This enzyme consists of two polypeptide chains, which are synthesized in precursor form from a single polypeptide.</text>
</comment>
<dbReference type="AlphaFoldDB" id="A0A839YZV6"/>
<comment type="PTM">
    <text evidence="11">Cleaved by autocatalysis into a large and a small subunit.</text>
</comment>
<evidence type="ECO:0000256" key="11">
    <source>
        <dbReference type="RuleBase" id="RU368036"/>
    </source>
</evidence>
<feature type="active site" description="Nucleophile" evidence="9">
    <location>
        <position position="380"/>
    </location>
</feature>
<keyword evidence="6 11" id="KW-0865">Zymogen</keyword>
<comment type="catalytic activity">
    <reaction evidence="1 11">
        <text>an S-substituted glutathione + H2O = an S-substituted L-cysteinylglycine + L-glutamate</text>
        <dbReference type="Rhea" id="RHEA:59468"/>
        <dbReference type="ChEBI" id="CHEBI:15377"/>
        <dbReference type="ChEBI" id="CHEBI:29985"/>
        <dbReference type="ChEBI" id="CHEBI:90779"/>
        <dbReference type="ChEBI" id="CHEBI:143103"/>
        <dbReference type="EC" id="3.4.19.13"/>
    </reaction>
</comment>
<evidence type="ECO:0000256" key="12">
    <source>
        <dbReference type="SAM" id="MobiDB-lite"/>
    </source>
</evidence>
<gene>
    <name evidence="14" type="ORF">FHS50_001711</name>
</gene>
<dbReference type="Proteomes" id="UP000578569">
    <property type="component" value="Unassembled WGS sequence"/>
</dbReference>
<feature type="binding site" evidence="10">
    <location>
        <position position="468"/>
    </location>
    <ligand>
        <name>L-glutamate</name>
        <dbReference type="ChEBI" id="CHEBI:29985"/>
    </ligand>
</feature>
<keyword evidence="5 11" id="KW-0378">Hydrolase</keyword>
<feature type="chain" id="PRO_5032728475" description="Glutathione hydrolase proenzyme" evidence="13">
    <location>
        <begin position="21"/>
        <end position="561"/>
    </location>
</feature>
<protein>
    <recommendedName>
        <fullName evidence="11">Glutathione hydrolase proenzyme</fullName>
        <ecNumber evidence="11">2.3.2.2</ecNumber>
        <ecNumber evidence="11">3.4.19.13</ecNumber>
    </recommendedName>
    <component>
        <recommendedName>
            <fullName evidence="11">Glutathione hydrolase large chain</fullName>
        </recommendedName>
    </component>
    <component>
        <recommendedName>
            <fullName evidence="11">Glutathione hydrolase small chain</fullName>
        </recommendedName>
    </component>
</protein>
<dbReference type="InterPro" id="IPR043137">
    <property type="entry name" value="GGT_ssub_C"/>
</dbReference>
<evidence type="ECO:0000256" key="1">
    <source>
        <dbReference type="ARBA" id="ARBA00001049"/>
    </source>
</evidence>
<accession>A0A839YZV6</accession>
<organism evidence="14 15">
    <name type="scientific">Sphingomicrobium lutaoense</name>
    <dbReference type="NCBI Taxonomy" id="515949"/>
    <lineage>
        <taxon>Bacteria</taxon>
        <taxon>Pseudomonadati</taxon>
        <taxon>Pseudomonadota</taxon>
        <taxon>Alphaproteobacteria</taxon>
        <taxon>Sphingomonadales</taxon>
        <taxon>Sphingomonadaceae</taxon>
        <taxon>Sphingomicrobium</taxon>
    </lineage>
</organism>
<feature type="region of interest" description="Disordered" evidence="12">
    <location>
        <begin position="356"/>
        <end position="379"/>
    </location>
</feature>
<evidence type="ECO:0000256" key="10">
    <source>
        <dbReference type="PIRSR" id="PIRSR600101-2"/>
    </source>
</evidence>
<dbReference type="PRINTS" id="PR01210">
    <property type="entry name" value="GGTRANSPTASE"/>
</dbReference>